<dbReference type="AlphaFoldDB" id="A0A7R8ZJZ8"/>
<feature type="region of interest" description="Disordered" evidence="2">
    <location>
        <begin position="183"/>
        <end position="222"/>
    </location>
</feature>
<evidence type="ECO:0000256" key="1">
    <source>
        <dbReference type="ARBA" id="ARBA00009686"/>
    </source>
</evidence>
<dbReference type="EMBL" id="OB661119">
    <property type="protein sequence ID" value="CAD7227381.1"/>
    <property type="molecule type" value="Genomic_DNA"/>
</dbReference>
<organism evidence="4">
    <name type="scientific">Cyprideis torosa</name>
    <dbReference type="NCBI Taxonomy" id="163714"/>
    <lineage>
        <taxon>Eukaryota</taxon>
        <taxon>Metazoa</taxon>
        <taxon>Ecdysozoa</taxon>
        <taxon>Arthropoda</taxon>
        <taxon>Crustacea</taxon>
        <taxon>Oligostraca</taxon>
        <taxon>Ostracoda</taxon>
        <taxon>Podocopa</taxon>
        <taxon>Podocopida</taxon>
        <taxon>Cytherocopina</taxon>
        <taxon>Cytheroidea</taxon>
        <taxon>Cytherideidae</taxon>
        <taxon>Cyprideis</taxon>
    </lineage>
</organism>
<feature type="compositionally biased region" description="Basic residues" evidence="2">
    <location>
        <begin position="194"/>
        <end position="209"/>
    </location>
</feature>
<evidence type="ECO:0000256" key="2">
    <source>
        <dbReference type="SAM" id="MobiDB-lite"/>
    </source>
</evidence>
<dbReference type="PANTHER" id="PTHR21148">
    <property type="entry name" value="THIOREDOXIN DOMAIN-CONTAINING PROTEIN 9"/>
    <property type="match status" value="1"/>
</dbReference>
<evidence type="ECO:0000259" key="3">
    <source>
        <dbReference type="Pfam" id="PF02114"/>
    </source>
</evidence>
<reference evidence="4" key="1">
    <citation type="submission" date="2020-11" db="EMBL/GenBank/DDBJ databases">
        <authorList>
            <person name="Tran Van P."/>
        </authorList>
    </citation>
    <scope>NUCLEOTIDE SEQUENCE</scope>
</reference>
<name>A0A7R8ZJZ8_9CRUS</name>
<dbReference type="Gene3D" id="3.40.30.10">
    <property type="entry name" value="Glutaredoxin"/>
    <property type="match status" value="1"/>
</dbReference>
<feature type="domain" description="Phosducin" evidence="3">
    <location>
        <begin position="34"/>
        <end position="172"/>
    </location>
</feature>
<dbReference type="InterPro" id="IPR024253">
    <property type="entry name" value="Phosducin_thioredoxin-like_dom"/>
</dbReference>
<evidence type="ECO:0000313" key="4">
    <source>
        <dbReference type="EMBL" id="CAD7227381.1"/>
    </source>
</evidence>
<dbReference type="SUPFAM" id="SSF52833">
    <property type="entry name" value="Thioredoxin-like"/>
    <property type="match status" value="1"/>
</dbReference>
<dbReference type="OrthoDB" id="10257948at2759"/>
<proteinExistence type="inferred from homology"/>
<dbReference type="CDD" id="cd02989">
    <property type="entry name" value="Phd_like_TxnDC9"/>
    <property type="match status" value="1"/>
</dbReference>
<sequence>MNPDAALEQQLTKAAKVVEQYVDAELEKLETLGDDDLDRLRKERMQEMKKLAEKKSQWLQNGHGHYEELSEEKQFFEVSQKSENVVCHFYREEAFRCKIVDKHMPILAKKHLETKFCKLNAEKSPFLTQRLKIQVLPCLVIVKDAKTKDFIFGFTDLGNTDDFSTEMLEWRLAQSGVINYNGDLMSPPDGPGGSKKKQPVTKRIQKRAVRGGAAGSDSDEDE</sequence>
<protein>
    <recommendedName>
        <fullName evidence="3">Phosducin domain-containing protein</fullName>
    </recommendedName>
</protein>
<comment type="similarity">
    <text evidence="1">Belongs to the phosducin family.</text>
</comment>
<accession>A0A7R8ZJZ8</accession>
<dbReference type="InterPro" id="IPR036249">
    <property type="entry name" value="Thioredoxin-like_sf"/>
</dbReference>
<gene>
    <name evidence="4" type="ORF">CTOB1V02_LOCUS5289</name>
</gene>
<dbReference type="Pfam" id="PF02114">
    <property type="entry name" value="Phosducin"/>
    <property type="match status" value="1"/>
</dbReference>